<dbReference type="GO" id="GO:0070920">
    <property type="term" value="P:regulation of regulatory ncRNA processing"/>
    <property type="evidence" value="ECO:0007669"/>
    <property type="project" value="TreeGrafter"/>
</dbReference>
<accession>A0A836F1M6</accession>
<dbReference type="GO" id="GO:0070578">
    <property type="term" value="C:RISC-loading complex"/>
    <property type="evidence" value="ECO:0007669"/>
    <property type="project" value="TreeGrafter"/>
</dbReference>
<dbReference type="GO" id="GO:0030422">
    <property type="term" value="P:siRNA processing"/>
    <property type="evidence" value="ECO:0007669"/>
    <property type="project" value="TreeGrafter"/>
</dbReference>
<feature type="domain" description="DRBM" evidence="3">
    <location>
        <begin position="4"/>
        <end position="71"/>
    </location>
</feature>
<keyword evidence="1 2" id="KW-0694">RNA-binding</keyword>
<dbReference type="InterPro" id="IPR051247">
    <property type="entry name" value="RLC_Component"/>
</dbReference>
<dbReference type="AlphaFoldDB" id="A0A836F1M6"/>
<dbReference type="GO" id="GO:0005634">
    <property type="term" value="C:nucleus"/>
    <property type="evidence" value="ECO:0007669"/>
    <property type="project" value="TreeGrafter"/>
</dbReference>
<dbReference type="EMBL" id="JAANHZ010000090">
    <property type="protein sequence ID" value="KAG5316098.1"/>
    <property type="molecule type" value="Genomic_DNA"/>
</dbReference>
<dbReference type="GO" id="GO:0007281">
    <property type="term" value="P:germ cell development"/>
    <property type="evidence" value="ECO:0007669"/>
    <property type="project" value="UniProtKB-ARBA"/>
</dbReference>
<comment type="caution">
    <text evidence="4">The sequence shown here is derived from an EMBL/GenBank/DDBJ whole genome shotgun (WGS) entry which is preliminary data.</text>
</comment>
<gene>
    <name evidence="4" type="primary">Prkraa</name>
    <name evidence="4" type="ORF">G6Z75_0003590</name>
</gene>
<feature type="non-terminal residue" evidence="4">
    <location>
        <position position="1"/>
    </location>
</feature>
<evidence type="ECO:0000313" key="4">
    <source>
        <dbReference type="EMBL" id="KAG5316098.1"/>
    </source>
</evidence>
<organism evidence="4 5">
    <name type="scientific">Acromyrmex insinuator</name>
    <dbReference type="NCBI Taxonomy" id="230686"/>
    <lineage>
        <taxon>Eukaryota</taxon>
        <taxon>Metazoa</taxon>
        <taxon>Ecdysozoa</taxon>
        <taxon>Arthropoda</taxon>
        <taxon>Hexapoda</taxon>
        <taxon>Insecta</taxon>
        <taxon>Pterygota</taxon>
        <taxon>Neoptera</taxon>
        <taxon>Endopterygota</taxon>
        <taxon>Hymenoptera</taxon>
        <taxon>Apocrita</taxon>
        <taxon>Aculeata</taxon>
        <taxon>Formicoidea</taxon>
        <taxon>Formicidae</taxon>
        <taxon>Myrmicinae</taxon>
        <taxon>Acromyrmex</taxon>
    </lineage>
</organism>
<dbReference type="GO" id="GO:0016301">
    <property type="term" value="F:kinase activity"/>
    <property type="evidence" value="ECO:0007669"/>
    <property type="project" value="UniProtKB-KW"/>
</dbReference>
<feature type="non-terminal residue" evidence="4">
    <location>
        <position position="343"/>
    </location>
</feature>
<protein>
    <submittedName>
        <fullName evidence="4">PRKAA kinase</fullName>
    </submittedName>
</protein>
<keyword evidence="5" id="KW-1185">Reference proteome</keyword>
<dbReference type="GO" id="GO:0035197">
    <property type="term" value="F:siRNA binding"/>
    <property type="evidence" value="ECO:0007669"/>
    <property type="project" value="TreeGrafter"/>
</dbReference>
<keyword evidence="4" id="KW-0418">Kinase</keyword>
<evidence type="ECO:0000256" key="1">
    <source>
        <dbReference type="ARBA" id="ARBA00022884"/>
    </source>
</evidence>
<dbReference type="Proteomes" id="UP000667349">
    <property type="component" value="Unassembled WGS sequence"/>
</dbReference>
<dbReference type="CDD" id="cd19862">
    <property type="entry name" value="DSRM_PRKRA-like_rpt1"/>
    <property type="match status" value="1"/>
</dbReference>
<dbReference type="SUPFAM" id="SSF54768">
    <property type="entry name" value="dsRNA-binding domain-like"/>
    <property type="match status" value="2"/>
</dbReference>
<name>A0A836F1M6_9HYME</name>
<reference evidence="4" key="1">
    <citation type="submission" date="2020-02" db="EMBL/GenBank/DDBJ databases">
        <title>Relaxed selection underlies rapid genomic changes in the transitions from sociality to social parasitism in ants.</title>
        <authorList>
            <person name="Bi X."/>
        </authorList>
    </citation>
    <scope>NUCLEOTIDE SEQUENCE</scope>
    <source>
        <strain evidence="4">BGI-DK2013a</strain>
        <tissue evidence="4">Whole body</tissue>
    </source>
</reference>
<dbReference type="SMART" id="SM00358">
    <property type="entry name" value="DSRM"/>
    <property type="match status" value="2"/>
</dbReference>
<sequence>MSKTPVSILQEMMAKQNMAPDYKLIHDGGGRHVNTFTYRVTCDSLSATGTGRCKKDAKHEAAKAMLTEIAAHRNYPQLPAANTPTVSPPKSPFHSVPLPPKIANIPFVNAVGELQELCAENNLHEPEYFLIQDVGPPHAKIFTIRCKVSNFEEDGIATTKKQAKHDAAKRMVDKIKSLMNNLYDFCKPKNKEDSSNSSITTIDTDTMNKNAEERYRTLIKSRKINLGLKLADYHIYWRDSLETDKRDKILEQLECIFPNEMIDIDDYITEDSIMEKISLLETILSEIDITINMNDITSDKYCIKSIQLNTCPLLTQFGMGRNKLEASWEALSRIIKSIKLLLS</sequence>
<dbReference type="GO" id="GO:0005737">
    <property type="term" value="C:cytoplasm"/>
    <property type="evidence" value="ECO:0007669"/>
    <property type="project" value="TreeGrafter"/>
</dbReference>
<dbReference type="Gene3D" id="3.30.160.20">
    <property type="match status" value="2"/>
</dbReference>
<keyword evidence="4" id="KW-0808">Transferase</keyword>
<evidence type="ECO:0000259" key="3">
    <source>
        <dbReference type="PROSITE" id="PS50137"/>
    </source>
</evidence>
<dbReference type="Pfam" id="PF00035">
    <property type="entry name" value="dsrm"/>
    <property type="match status" value="2"/>
</dbReference>
<dbReference type="GO" id="GO:0016442">
    <property type="term" value="C:RISC complex"/>
    <property type="evidence" value="ECO:0007669"/>
    <property type="project" value="TreeGrafter"/>
</dbReference>
<dbReference type="PANTHER" id="PTHR46205">
    <property type="entry name" value="LOQUACIOUS, ISOFORM B"/>
    <property type="match status" value="1"/>
</dbReference>
<dbReference type="PANTHER" id="PTHR46205:SF3">
    <property type="entry name" value="LOQUACIOUS, ISOFORM B"/>
    <property type="match status" value="1"/>
</dbReference>
<dbReference type="GO" id="GO:0003725">
    <property type="term" value="F:double-stranded RNA binding"/>
    <property type="evidence" value="ECO:0007669"/>
    <property type="project" value="TreeGrafter"/>
</dbReference>
<dbReference type="PROSITE" id="PS50137">
    <property type="entry name" value="DS_RBD"/>
    <property type="match status" value="2"/>
</dbReference>
<dbReference type="FunFam" id="3.30.160.20:FF:000007">
    <property type="entry name" value="Double-stranded RNA-binding protein Staufen homolog 1"/>
    <property type="match status" value="1"/>
</dbReference>
<proteinExistence type="predicted"/>
<feature type="domain" description="DRBM" evidence="3">
    <location>
        <begin position="109"/>
        <end position="177"/>
    </location>
</feature>
<evidence type="ECO:0000313" key="5">
    <source>
        <dbReference type="Proteomes" id="UP000667349"/>
    </source>
</evidence>
<dbReference type="InterPro" id="IPR014720">
    <property type="entry name" value="dsRBD_dom"/>
</dbReference>
<evidence type="ECO:0000256" key="2">
    <source>
        <dbReference type="PROSITE-ProRule" id="PRU00266"/>
    </source>
</evidence>